<gene>
    <name evidence="1" type="ORF">ENJ89_09625</name>
</gene>
<evidence type="ECO:0000313" key="1">
    <source>
        <dbReference type="EMBL" id="HHJ53440.1"/>
    </source>
</evidence>
<organism evidence="1">
    <name type="scientific">Caldithrix abyssi</name>
    <dbReference type="NCBI Taxonomy" id="187145"/>
    <lineage>
        <taxon>Bacteria</taxon>
        <taxon>Pseudomonadati</taxon>
        <taxon>Calditrichota</taxon>
        <taxon>Calditrichia</taxon>
        <taxon>Calditrichales</taxon>
        <taxon>Calditrichaceae</taxon>
        <taxon>Caldithrix</taxon>
    </lineage>
</organism>
<sequence>MKSTIMFPLFLTIVVFTLFAGCSKNPNDHSSEENPGEDTPSVPVFTAAMVDPAAIDYIDPLGALGPPGHTFPTDHMYFYLQPGASEEVTIETGLFAPGDMQLVEARAYQHVNAGFTDFAITLQKGDVFLELGHVTTLAENIFGRTDDFSGWTLQKE</sequence>
<dbReference type="EMBL" id="DROD01000610">
    <property type="protein sequence ID" value="HHJ53440.1"/>
    <property type="molecule type" value="Genomic_DNA"/>
</dbReference>
<dbReference type="Proteomes" id="UP000886124">
    <property type="component" value="Unassembled WGS sequence"/>
</dbReference>
<protein>
    <submittedName>
        <fullName evidence="1">Uncharacterized protein</fullName>
    </submittedName>
</protein>
<name>A0A7V5PR90_CALAY</name>
<accession>A0A7V5PR90</accession>
<proteinExistence type="predicted"/>
<feature type="non-terminal residue" evidence="1">
    <location>
        <position position="156"/>
    </location>
</feature>
<dbReference type="AlphaFoldDB" id="A0A7V5PR90"/>
<comment type="caution">
    <text evidence="1">The sequence shown here is derived from an EMBL/GenBank/DDBJ whole genome shotgun (WGS) entry which is preliminary data.</text>
</comment>
<dbReference type="PROSITE" id="PS51257">
    <property type="entry name" value="PROKAR_LIPOPROTEIN"/>
    <property type="match status" value="1"/>
</dbReference>
<reference evidence="1" key="1">
    <citation type="journal article" date="2020" name="mSystems">
        <title>Genome- and Community-Level Interaction Insights into Carbon Utilization and Element Cycling Functions of Hydrothermarchaeota in Hydrothermal Sediment.</title>
        <authorList>
            <person name="Zhou Z."/>
            <person name="Liu Y."/>
            <person name="Xu W."/>
            <person name="Pan J."/>
            <person name="Luo Z.H."/>
            <person name="Li M."/>
        </authorList>
    </citation>
    <scope>NUCLEOTIDE SEQUENCE [LARGE SCALE GENOMIC DNA]</scope>
    <source>
        <strain evidence="1">HyVt-527</strain>
    </source>
</reference>